<dbReference type="InterPro" id="IPR058240">
    <property type="entry name" value="rSAM_sf"/>
</dbReference>
<name>D6SRG9_9BACT</name>
<keyword evidence="2" id="KW-1185">Reference proteome</keyword>
<dbReference type="SUPFAM" id="SSF102114">
    <property type="entry name" value="Radical SAM enzymes"/>
    <property type="match status" value="1"/>
</dbReference>
<dbReference type="RefSeq" id="WP_008870643.1">
    <property type="nucleotide sequence ID" value="NZ_ACJN02000003.1"/>
</dbReference>
<protein>
    <recommendedName>
        <fullName evidence="3">Radical SAM domain protein</fullName>
    </recommendedName>
</protein>
<evidence type="ECO:0000313" key="1">
    <source>
        <dbReference type="EMBL" id="EFI33285.1"/>
    </source>
</evidence>
<dbReference type="eggNOG" id="COG1032">
    <property type="taxonomic scope" value="Bacteria"/>
</dbReference>
<evidence type="ECO:0000313" key="2">
    <source>
        <dbReference type="Proteomes" id="UP000005496"/>
    </source>
</evidence>
<dbReference type="GO" id="GO:0051536">
    <property type="term" value="F:iron-sulfur cluster binding"/>
    <property type="evidence" value="ECO:0007669"/>
    <property type="project" value="InterPro"/>
</dbReference>
<accession>D6SRG9</accession>
<dbReference type="SFLD" id="SFLDS00029">
    <property type="entry name" value="Radical_SAM"/>
    <property type="match status" value="1"/>
</dbReference>
<reference evidence="1" key="1">
    <citation type="submission" date="2010-05" db="EMBL/GenBank/DDBJ databases">
        <title>The draft genome of Desulfonatronospira thiodismutans ASO3-1.</title>
        <authorList>
            <consortium name="US DOE Joint Genome Institute (JGI-PGF)"/>
            <person name="Lucas S."/>
            <person name="Copeland A."/>
            <person name="Lapidus A."/>
            <person name="Cheng J.-F."/>
            <person name="Bruce D."/>
            <person name="Goodwin L."/>
            <person name="Pitluck S."/>
            <person name="Chertkov O."/>
            <person name="Brettin T."/>
            <person name="Detter J.C."/>
            <person name="Han C."/>
            <person name="Land M.L."/>
            <person name="Hauser L."/>
            <person name="Kyrpides N."/>
            <person name="Mikhailova N."/>
            <person name="Muyzer G."/>
            <person name="Woyke T."/>
        </authorList>
    </citation>
    <scope>NUCLEOTIDE SEQUENCE [LARGE SCALE GENOMIC DNA]</scope>
    <source>
        <strain evidence="1">ASO3-1</strain>
    </source>
</reference>
<proteinExistence type="predicted"/>
<sequence length="715" mass="82128">MIRQHPFVMYILELQYDNAALNEQGVFSLSGSHETPGRWNVIEKSHAPLQEELLRLVALSCSGCTAFLNRLDFDLKSLVETRKKNLHLELCWRSHIPQNRTVFASGPVKSAVAITKKGAPRRLGREKARLLPDKYPYLKLSKWCPPSRHTVFAYGSGINLSNADHDFDFHDPFFQLKRIHSLFDSRAGLTHAPSFLASLHYRAVRCRRYMPASILGDLQRFFAACFGLQTSAWMQKDADIAALWEQVPAHLKLPLLPVMDAARHLHDALPSQPNPLHFPGVMILDSPEKYCPQDYFPDWIKLLEQVFPAMQFIVALSPLAYQNFYKNFSWGTLPQFKDYHQHYPPRTTPSAPSSPLSPGTMLMVDVDGRLPNLALMKLARHYREKGYPVQLARKEACVPDAEAVFASCVFNLDSSRRRFFKMQSFYGQKFCGGGSGVDLHMRLPADIEAKDPDFDLYPELQERALGFLTRGCPFKCPFCIVPVKEGRPRQVSDVKSLVQGRKKLILLDDNILAHPECEKLLQELAARKIAVNFNQTLDLSLVDESRAGLLRRIQACNVNFKRSVYHFSLNDDSNLQALRRKYELLAFNSKNNVEFICMYGYNTTLAQDLERFKFLRSLPGAYVFVQQYQPILNGPPPQMENYFDGQADRYIDELIRICFPQCMKSMEKYYRWLSKRYVEAFGTLHMGLVDTIFRYNNRFNRGKYIASLAGTRKIM</sequence>
<comment type="caution">
    <text evidence="1">The sequence shown here is derived from an EMBL/GenBank/DDBJ whole genome shotgun (WGS) entry which is preliminary data.</text>
</comment>
<gene>
    <name evidence="1" type="ORF">Dthio_PD0611</name>
</gene>
<evidence type="ECO:0008006" key="3">
    <source>
        <dbReference type="Google" id="ProtNLM"/>
    </source>
</evidence>
<dbReference type="GO" id="GO:0003824">
    <property type="term" value="F:catalytic activity"/>
    <property type="evidence" value="ECO:0007669"/>
    <property type="project" value="InterPro"/>
</dbReference>
<dbReference type="AlphaFoldDB" id="D6SRG9"/>
<dbReference type="EMBL" id="ACJN02000003">
    <property type="protein sequence ID" value="EFI33285.1"/>
    <property type="molecule type" value="Genomic_DNA"/>
</dbReference>
<dbReference type="Proteomes" id="UP000005496">
    <property type="component" value="Unassembled WGS sequence"/>
</dbReference>
<organism evidence="1 2">
    <name type="scientific">Desulfonatronospira thiodismutans ASO3-1</name>
    <dbReference type="NCBI Taxonomy" id="555779"/>
    <lineage>
        <taxon>Bacteria</taxon>
        <taxon>Pseudomonadati</taxon>
        <taxon>Thermodesulfobacteriota</taxon>
        <taxon>Desulfovibrionia</taxon>
        <taxon>Desulfovibrionales</taxon>
        <taxon>Desulfonatronovibrionaceae</taxon>
        <taxon>Desulfonatronospira</taxon>
    </lineage>
</organism>
<dbReference type="InterPro" id="IPR007197">
    <property type="entry name" value="rSAM"/>
</dbReference>